<dbReference type="AlphaFoldDB" id="A0A1F6ABP7"/>
<evidence type="ECO:0000259" key="1">
    <source>
        <dbReference type="Pfam" id="PF00561"/>
    </source>
</evidence>
<dbReference type="PANTHER" id="PTHR45763:SF46">
    <property type="entry name" value="AB HYDROLASE-1 DOMAIN-CONTAINING PROTEIN"/>
    <property type="match status" value="1"/>
</dbReference>
<proteinExistence type="predicted"/>
<organism evidence="2 3">
    <name type="scientific">Candidatus Gottesmanbacteria bacterium RIFCSPHIGHO2_02_FULL_40_13</name>
    <dbReference type="NCBI Taxonomy" id="1798384"/>
    <lineage>
        <taxon>Bacteria</taxon>
        <taxon>Candidatus Gottesmaniibacteriota</taxon>
    </lineage>
</organism>
<name>A0A1F6ABP7_9BACT</name>
<dbReference type="InterPro" id="IPR000073">
    <property type="entry name" value="AB_hydrolase_1"/>
</dbReference>
<accession>A0A1F6ABP7</accession>
<evidence type="ECO:0000313" key="2">
    <source>
        <dbReference type="EMBL" id="OGG22128.1"/>
    </source>
</evidence>
<comment type="caution">
    <text evidence="2">The sequence shown here is derived from an EMBL/GenBank/DDBJ whole genome shotgun (WGS) entry which is preliminary data.</text>
</comment>
<dbReference type="Pfam" id="PF00561">
    <property type="entry name" value="Abhydrolase_1"/>
    <property type="match status" value="1"/>
</dbReference>
<evidence type="ECO:0000313" key="3">
    <source>
        <dbReference type="Proteomes" id="UP000177092"/>
    </source>
</evidence>
<dbReference type="Gene3D" id="3.40.50.1820">
    <property type="entry name" value="alpha/beta hydrolase"/>
    <property type="match status" value="1"/>
</dbReference>
<sequence length="289" mass="33103">MNNVYRENNIIKLPDGRILGYAEYGNPDGKPLFFFHGWPGSRVQLSLFNEIINKFNVRIIAPDRPGFGLSDYKKDRTLLDWPGDVLYIADYLKINKFSVMGQSGGGPYAAVCAYKIPHRLTKVGIVVGLGPTDIDGVLQGMGFFNSLAWKYYHKFPVLMELASSYLFLQAKKLFPFKPSFSFRAKSDQKLLASTKLQQAIFRNRSEAFRQGKKGCYHDLKLYTNNWGFKLSKIKAKVYLWYADADKNVSLKMGKYYASQIPNSKLTIYPNEGHLILYTHYEEILKTLID</sequence>
<reference evidence="2 3" key="1">
    <citation type="journal article" date="2016" name="Nat. Commun.">
        <title>Thousands of microbial genomes shed light on interconnected biogeochemical processes in an aquifer system.</title>
        <authorList>
            <person name="Anantharaman K."/>
            <person name="Brown C.T."/>
            <person name="Hug L.A."/>
            <person name="Sharon I."/>
            <person name="Castelle C.J."/>
            <person name="Probst A.J."/>
            <person name="Thomas B.C."/>
            <person name="Singh A."/>
            <person name="Wilkins M.J."/>
            <person name="Karaoz U."/>
            <person name="Brodie E.L."/>
            <person name="Williams K.H."/>
            <person name="Hubbard S.S."/>
            <person name="Banfield J.F."/>
        </authorList>
    </citation>
    <scope>NUCLEOTIDE SEQUENCE [LARGE SCALE GENOMIC DNA]</scope>
</reference>
<protein>
    <recommendedName>
        <fullName evidence="1">AB hydrolase-1 domain-containing protein</fullName>
    </recommendedName>
</protein>
<dbReference type="Proteomes" id="UP000177092">
    <property type="component" value="Unassembled WGS sequence"/>
</dbReference>
<feature type="domain" description="AB hydrolase-1" evidence="1">
    <location>
        <begin position="30"/>
        <end position="279"/>
    </location>
</feature>
<dbReference type="PRINTS" id="PR00111">
    <property type="entry name" value="ABHYDROLASE"/>
</dbReference>
<dbReference type="InterPro" id="IPR029058">
    <property type="entry name" value="AB_hydrolase_fold"/>
</dbReference>
<dbReference type="PANTHER" id="PTHR45763">
    <property type="entry name" value="HYDROLASE, ALPHA/BETA FOLD FAMILY PROTEIN, EXPRESSED-RELATED"/>
    <property type="match status" value="1"/>
</dbReference>
<dbReference type="STRING" id="1798384.A3D03_02085"/>
<dbReference type="SUPFAM" id="SSF53474">
    <property type="entry name" value="alpha/beta-Hydrolases"/>
    <property type="match status" value="1"/>
</dbReference>
<gene>
    <name evidence="2" type="ORF">A3D03_02085</name>
</gene>
<dbReference type="EMBL" id="MFJN01000009">
    <property type="protein sequence ID" value="OGG22128.1"/>
    <property type="molecule type" value="Genomic_DNA"/>
</dbReference>